<feature type="domain" description="MobA/VirD2-like nuclease" evidence="1">
    <location>
        <begin position="52"/>
        <end position="168"/>
    </location>
</feature>
<dbReference type="Pfam" id="PF03432">
    <property type="entry name" value="Relaxase"/>
    <property type="match status" value="1"/>
</dbReference>
<organism evidence="2 3">
    <name type="scientific">Rahnella ecdela</name>
    <dbReference type="NCBI Taxonomy" id="2816250"/>
    <lineage>
        <taxon>Bacteria</taxon>
        <taxon>Pseudomonadati</taxon>
        <taxon>Pseudomonadota</taxon>
        <taxon>Gammaproteobacteria</taxon>
        <taxon>Enterobacterales</taxon>
        <taxon>Yersiniaceae</taxon>
        <taxon>Rahnella</taxon>
    </lineage>
</organism>
<dbReference type="InterPro" id="IPR005094">
    <property type="entry name" value="Endonuclease_MobA/VirD2"/>
</dbReference>
<protein>
    <submittedName>
        <fullName evidence="2">Relaxase/mobilization nuclease domain-containing protein</fullName>
    </submittedName>
</protein>
<evidence type="ECO:0000313" key="3">
    <source>
        <dbReference type="Proteomes" id="UP000739284"/>
    </source>
</evidence>
<proteinExistence type="predicted"/>
<evidence type="ECO:0000313" key="2">
    <source>
        <dbReference type="EMBL" id="MBU9843897.1"/>
    </source>
</evidence>
<accession>A0ABS6LAU9</accession>
<comment type="caution">
    <text evidence="2">The sequence shown here is derived from an EMBL/GenBank/DDBJ whole genome shotgun (WGS) entry which is preliminary data.</text>
</comment>
<dbReference type="RefSeq" id="WP_217147883.1">
    <property type="nucleotide sequence ID" value="NZ_JAFMOY010000103.1"/>
</dbReference>
<reference evidence="2 3" key="1">
    <citation type="submission" date="2021-03" db="EMBL/GenBank/DDBJ databases">
        <title>Five novel Rahnella species.</title>
        <authorList>
            <person name="Brady C."/>
            <person name="Asselin J."/>
            <person name="Beer S."/>
            <person name="Bruberg M.B."/>
            <person name="Crampton B."/>
            <person name="Venter S."/>
            <person name="Arnold D."/>
            <person name="Denman S."/>
        </authorList>
    </citation>
    <scope>NUCLEOTIDE SEQUENCE [LARGE SCALE GENOMIC DNA]</scope>
    <source>
        <strain evidence="2 3">FRB 231</strain>
    </source>
</reference>
<dbReference type="EMBL" id="JAFMOY010000103">
    <property type="protein sequence ID" value="MBU9843897.1"/>
    <property type="molecule type" value="Genomic_DNA"/>
</dbReference>
<dbReference type="Proteomes" id="UP000739284">
    <property type="component" value="Unassembled WGS sequence"/>
</dbReference>
<sequence length="203" mass="23600">MRRYHRKILTYVPRSYAEIFNRLVSYVDRHATPKKQLMMSSVDGILQVKSGDVMCETNCFGLDTAAAEMNAVALQNTRCIDPVYHCILSWREEDEPTETQIFDSARYCLQQRGMGENQYVFAIHRDTDNVHCHITANRVHPVSYRAANLYKDVDTLHKACRHLELKHGFTPDNGAWVINENRDVVRAKNEIKTIPRRAKQLEY</sequence>
<name>A0ABS6LAU9_9GAMM</name>
<gene>
    <name evidence="2" type="ORF">J1784_02525</name>
</gene>
<keyword evidence="3" id="KW-1185">Reference proteome</keyword>
<evidence type="ECO:0000259" key="1">
    <source>
        <dbReference type="Pfam" id="PF03432"/>
    </source>
</evidence>